<keyword evidence="2" id="KW-1185">Reference proteome</keyword>
<accession>A0ABW4MSU7</accession>
<organism evidence="1 2">
    <name type="scientific">Fredinandcohnia salidurans</name>
    <dbReference type="NCBI Taxonomy" id="2595041"/>
    <lineage>
        <taxon>Bacteria</taxon>
        <taxon>Bacillati</taxon>
        <taxon>Bacillota</taxon>
        <taxon>Bacilli</taxon>
        <taxon>Bacillales</taxon>
        <taxon>Bacillaceae</taxon>
        <taxon>Fredinandcohnia</taxon>
    </lineage>
</organism>
<reference evidence="2" key="1">
    <citation type="journal article" date="2019" name="Int. J. Syst. Evol. Microbiol.">
        <title>The Global Catalogue of Microorganisms (GCM) 10K type strain sequencing project: providing services to taxonomists for standard genome sequencing and annotation.</title>
        <authorList>
            <consortium name="The Broad Institute Genomics Platform"/>
            <consortium name="The Broad Institute Genome Sequencing Center for Infectious Disease"/>
            <person name="Wu L."/>
            <person name="Ma J."/>
        </authorList>
    </citation>
    <scope>NUCLEOTIDE SEQUENCE [LARGE SCALE GENOMIC DNA]</scope>
    <source>
        <strain evidence="2">CCUG 15531</strain>
    </source>
</reference>
<sequence>MNLKSGTVDQFEDYSNFSSLQEFNRHMEMWMLQYKGDFSKGELVGLKRLVRYSAKVPGVCNAKIGTMLKSIHEEYKGNGVSRSTFKRMIQKAVALGIFTVYETERKNGSQSSNLYVFNRFPEMTSTYHEPPKEEILNHPKETSNPFKTKQNIKERKDAPLDFTFTSDRVPVSFVEAVNPFFPDAKIIEEYWKMTTIAASKNNRDRECVDMIELSIKAFKQMVIKLKRNSVHNPFAYFYGVLSRKLDELYYQELEEEEEYFLESMSKQRKEASKKSELFLLLQEVLPLT</sequence>
<protein>
    <submittedName>
        <fullName evidence="1">Uncharacterized protein</fullName>
    </submittedName>
</protein>
<dbReference type="EMBL" id="JBHUEK010000030">
    <property type="protein sequence ID" value="MFD1781049.1"/>
    <property type="molecule type" value="Genomic_DNA"/>
</dbReference>
<name>A0ABW4MSU7_9BACI</name>
<gene>
    <name evidence="1" type="ORF">ACFSFW_20555</name>
</gene>
<dbReference type="Proteomes" id="UP001597227">
    <property type="component" value="Unassembled WGS sequence"/>
</dbReference>
<evidence type="ECO:0000313" key="1">
    <source>
        <dbReference type="EMBL" id="MFD1781049.1"/>
    </source>
</evidence>
<proteinExistence type="predicted"/>
<evidence type="ECO:0000313" key="2">
    <source>
        <dbReference type="Proteomes" id="UP001597227"/>
    </source>
</evidence>
<comment type="caution">
    <text evidence="1">The sequence shown here is derived from an EMBL/GenBank/DDBJ whole genome shotgun (WGS) entry which is preliminary data.</text>
</comment>
<dbReference type="RefSeq" id="WP_388040981.1">
    <property type="nucleotide sequence ID" value="NZ_JBHUEK010000030.1"/>
</dbReference>